<gene>
    <name evidence="6" type="primary">nadK</name>
    <name evidence="7" type="ORF">IAB08_01665</name>
</gene>
<dbReference type="GO" id="GO:0006741">
    <property type="term" value="P:NADP+ biosynthetic process"/>
    <property type="evidence" value="ECO:0007669"/>
    <property type="project" value="UniProtKB-UniRule"/>
</dbReference>
<comment type="similarity">
    <text evidence="6">Belongs to the NAD kinase family.</text>
</comment>
<proteinExistence type="inferred from homology"/>
<evidence type="ECO:0000256" key="2">
    <source>
        <dbReference type="ARBA" id="ARBA00022777"/>
    </source>
</evidence>
<dbReference type="PANTHER" id="PTHR20275">
    <property type="entry name" value="NAD KINASE"/>
    <property type="match status" value="1"/>
</dbReference>
<dbReference type="AlphaFoldDB" id="A0A9D9DT53"/>
<comment type="function">
    <text evidence="6">Involved in the regulation of the intracellular balance of NAD and NADP, and is a key enzyme in the biosynthesis of NADP. Catalyzes specifically the phosphorylation on 2'-hydroxyl of the adenosine moiety of NAD to yield NADP.</text>
</comment>
<dbReference type="Pfam" id="PF20143">
    <property type="entry name" value="NAD_kinase_C"/>
    <property type="match status" value="1"/>
</dbReference>
<comment type="subcellular location">
    <subcellularLocation>
        <location evidence="6">Cytoplasm</location>
    </subcellularLocation>
</comment>
<evidence type="ECO:0000256" key="5">
    <source>
        <dbReference type="ARBA" id="ARBA00047925"/>
    </source>
</evidence>
<dbReference type="InterPro" id="IPR016064">
    <property type="entry name" value="NAD/diacylglycerol_kinase_sf"/>
</dbReference>
<keyword evidence="6" id="KW-0963">Cytoplasm</keyword>
<protein>
    <recommendedName>
        <fullName evidence="6">NAD kinase</fullName>
        <ecNumber evidence="6">2.7.1.23</ecNumber>
    </recommendedName>
    <alternativeName>
        <fullName evidence="6">ATP-dependent NAD kinase</fullName>
    </alternativeName>
</protein>
<organism evidence="7 8">
    <name type="scientific">Candidatus Pullibacteroides excrementavium</name>
    <dbReference type="NCBI Taxonomy" id="2840905"/>
    <lineage>
        <taxon>Bacteria</taxon>
        <taxon>Pseudomonadati</taxon>
        <taxon>Bacteroidota</taxon>
        <taxon>Bacteroidia</taxon>
        <taxon>Bacteroidales</taxon>
        <taxon>Candidatus Pullibacteroides</taxon>
    </lineage>
</organism>
<sequence>MKIVAFYGKATRLVKQDQFEELLEAVGAAWGESVKAGFFFAKDLAERLRRDFPELAERYLRGDENVFGDVLPAETDLLVCLGGDGTMLDTLPLVQDSGIPVLGINFGRLGFLNAINADRVQSLLQPGFIDRFRKERRLLLEVGDFEFLSQDSISVPSKLPYALNEAAVVKSENESLVLLDVLVDGQFMNTYYGDGVLFSTPTGSTAYSLSCGGPILIPSADNILITPMASHTLTVRPLIIEGYQEVTVRAKGTERCRLLLDSKVYELAGPFSFKIRKAGFKFITVYPPERNFFDAIREKLMWGFDVRHKRDC</sequence>
<dbReference type="GO" id="GO:0005524">
    <property type="term" value="F:ATP binding"/>
    <property type="evidence" value="ECO:0007669"/>
    <property type="project" value="UniProtKB-KW"/>
</dbReference>
<dbReference type="GO" id="GO:0003951">
    <property type="term" value="F:NAD+ kinase activity"/>
    <property type="evidence" value="ECO:0007669"/>
    <property type="project" value="UniProtKB-UniRule"/>
</dbReference>
<feature type="active site" description="Proton acceptor" evidence="6">
    <location>
        <position position="84"/>
    </location>
</feature>
<keyword evidence="1 6" id="KW-0808">Transferase</keyword>
<dbReference type="InterPro" id="IPR017437">
    <property type="entry name" value="ATP-NAD_kinase_PpnK-typ_C"/>
</dbReference>
<dbReference type="InterPro" id="IPR002504">
    <property type="entry name" value="NADK"/>
</dbReference>
<keyword evidence="6" id="KW-0547">Nucleotide-binding</keyword>
<comment type="caution">
    <text evidence="6">Lacks conserved residue(s) required for the propagation of feature annotation.</text>
</comment>
<dbReference type="HAMAP" id="MF_00361">
    <property type="entry name" value="NAD_kinase"/>
    <property type="match status" value="1"/>
</dbReference>
<keyword evidence="6" id="KW-0067">ATP-binding</keyword>
<dbReference type="PANTHER" id="PTHR20275:SF0">
    <property type="entry name" value="NAD KINASE"/>
    <property type="match status" value="1"/>
</dbReference>
<dbReference type="GO" id="GO:0005737">
    <property type="term" value="C:cytoplasm"/>
    <property type="evidence" value="ECO:0007669"/>
    <property type="project" value="UniProtKB-SubCell"/>
</dbReference>
<feature type="binding site" evidence="6">
    <location>
        <position position="194"/>
    </location>
    <ligand>
        <name>NAD(+)</name>
        <dbReference type="ChEBI" id="CHEBI:57540"/>
    </ligand>
</feature>
<dbReference type="InterPro" id="IPR017438">
    <property type="entry name" value="ATP-NAD_kinase_N"/>
</dbReference>
<dbReference type="SUPFAM" id="SSF111331">
    <property type="entry name" value="NAD kinase/diacylglycerol kinase-like"/>
    <property type="match status" value="1"/>
</dbReference>
<feature type="binding site" evidence="6">
    <location>
        <begin position="205"/>
        <end position="210"/>
    </location>
    <ligand>
        <name>NAD(+)</name>
        <dbReference type="ChEBI" id="CHEBI:57540"/>
    </ligand>
</feature>
<feature type="binding site" evidence="6">
    <location>
        <begin position="164"/>
        <end position="165"/>
    </location>
    <ligand>
        <name>NAD(+)</name>
        <dbReference type="ChEBI" id="CHEBI:57540"/>
    </ligand>
</feature>
<accession>A0A9D9DT53</accession>
<keyword evidence="4 6" id="KW-0520">NAD</keyword>
<dbReference type="Gene3D" id="2.60.200.30">
    <property type="entry name" value="Probable inorganic polyphosphate/atp-NAD kinase, domain 2"/>
    <property type="match status" value="1"/>
</dbReference>
<reference evidence="7" key="1">
    <citation type="submission" date="2020-10" db="EMBL/GenBank/DDBJ databases">
        <authorList>
            <person name="Gilroy R."/>
        </authorList>
    </citation>
    <scope>NUCLEOTIDE SEQUENCE</scope>
    <source>
        <strain evidence="7">2889</strain>
    </source>
</reference>
<comment type="catalytic activity">
    <reaction evidence="5 6">
        <text>NAD(+) + ATP = ADP + NADP(+) + H(+)</text>
        <dbReference type="Rhea" id="RHEA:18629"/>
        <dbReference type="ChEBI" id="CHEBI:15378"/>
        <dbReference type="ChEBI" id="CHEBI:30616"/>
        <dbReference type="ChEBI" id="CHEBI:57540"/>
        <dbReference type="ChEBI" id="CHEBI:58349"/>
        <dbReference type="ChEBI" id="CHEBI:456216"/>
        <dbReference type="EC" id="2.7.1.23"/>
    </reaction>
</comment>
<keyword evidence="2 6" id="KW-0418">Kinase</keyword>
<evidence type="ECO:0000313" key="7">
    <source>
        <dbReference type="EMBL" id="MBO8431986.1"/>
    </source>
</evidence>
<dbReference type="GO" id="GO:0051287">
    <property type="term" value="F:NAD binding"/>
    <property type="evidence" value="ECO:0007669"/>
    <property type="project" value="UniProtKB-ARBA"/>
</dbReference>
<keyword evidence="3 6" id="KW-0521">NADP</keyword>
<comment type="cofactor">
    <cofactor evidence="6">
        <name>a divalent metal cation</name>
        <dbReference type="ChEBI" id="CHEBI:60240"/>
    </cofactor>
</comment>
<dbReference type="GO" id="GO:0046872">
    <property type="term" value="F:metal ion binding"/>
    <property type="evidence" value="ECO:0007669"/>
    <property type="project" value="UniProtKB-UniRule"/>
</dbReference>
<evidence type="ECO:0000256" key="6">
    <source>
        <dbReference type="HAMAP-Rule" id="MF_00361"/>
    </source>
</evidence>
<dbReference type="GO" id="GO:0019674">
    <property type="term" value="P:NAD+ metabolic process"/>
    <property type="evidence" value="ECO:0007669"/>
    <property type="project" value="InterPro"/>
</dbReference>
<dbReference type="EMBL" id="JADIMZ010000024">
    <property type="protein sequence ID" value="MBO8431986.1"/>
    <property type="molecule type" value="Genomic_DNA"/>
</dbReference>
<dbReference type="Proteomes" id="UP000823612">
    <property type="component" value="Unassembled WGS sequence"/>
</dbReference>
<feature type="binding site" evidence="6">
    <location>
        <begin position="84"/>
        <end position="85"/>
    </location>
    <ligand>
        <name>NAD(+)</name>
        <dbReference type="ChEBI" id="CHEBI:57540"/>
    </ligand>
</feature>
<comment type="caution">
    <text evidence="7">The sequence shown here is derived from an EMBL/GenBank/DDBJ whole genome shotgun (WGS) entry which is preliminary data.</text>
</comment>
<dbReference type="Pfam" id="PF01513">
    <property type="entry name" value="NAD_kinase"/>
    <property type="match status" value="1"/>
</dbReference>
<dbReference type="Gene3D" id="3.40.50.10330">
    <property type="entry name" value="Probable inorganic polyphosphate/atp-NAD kinase, domain 1"/>
    <property type="match status" value="1"/>
</dbReference>
<name>A0A9D9DT53_9BACT</name>
<evidence type="ECO:0000256" key="3">
    <source>
        <dbReference type="ARBA" id="ARBA00022857"/>
    </source>
</evidence>
<evidence type="ECO:0000256" key="1">
    <source>
        <dbReference type="ARBA" id="ARBA00022679"/>
    </source>
</evidence>
<dbReference type="EC" id="2.7.1.23" evidence="6"/>
<feature type="binding site" evidence="6">
    <location>
        <position position="229"/>
    </location>
    <ligand>
        <name>NAD(+)</name>
        <dbReference type="ChEBI" id="CHEBI:57540"/>
    </ligand>
</feature>
<evidence type="ECO:0000256" key="4">
    <source>
        <dbReference type="ARBA" id="ARBA00023027"/>
    </source>
</evidence>
<reference evidence="7" key="2">
    <citation type="journal article" date="2021" name="PeerJ">
        <title>Extensive microbial diversity within the chicken gut microbiome revealed by metagenomics and culture.</title>
        <authorList>
            <person name="Gilroy R."/>
            <person name="Ravi A."/>
            <person name="Getino M."/>
            <person name="Pursley I."/>
            <person name="Horton D.L."/>
            <person name="Alikhan N.F."/>
            <person name="Baker D."/>
            <person name="Gharbi K."/>
            <person name="Hall N."/>
            <person name="Watson M."/>
            <person name="Adriaenssens E.M."/>
            <person name="Foster-Nyarko E."/>
            <person name="Jarju S."/>
            <person name="Secka A."/>
            <person name="Antonio M."/>
            <person name="Oren A."/>
            <person name="Chaudhuri R.R."/>
            <person name="La Ragione R."/>
            <person name="Hildebrand F."/>
            <person name="Pallen M.J."/>
        </authorList>
    </citation>
    <scope>NUCLEOTIDE SEQUENCE</scope>
    <source>
        <strain evidence="7">2889</strain>
    </source>
</reference>
<evidence type="ECO:0000313" key="8">
    <source>
        <dbReference type="Proteomes" id="UP000823612"/>
    </source>
</evidence>